<reference evidence="3 4" key="1">
    <citation type="submission" date="2018-10" db="EMBL/GenBank/DDBJ databases">
        <title>Sequencing the genomes of 1000 actinobacteria strains.</title>
        <authorList>
            <person name="Klenk H.-P."/>
        </authorList>
    </citation>
    <scope>NUCLEOTIDE SEQUENCE [LARGE SCALE GENOMIC DNA]</scope>
    <source>
        <strain evidence="3 4">DSM 43911</strain>
    </source>
</reference>
<keyword evidence="4" id="KW-1185">Reference proteome</keyword>
<name>A0A495XNC1_9PSEU</name>
<dbReference type="InterPro" id="IPR018376">
    <property type="entry name" value="Enoyl-CoA_hyd/isom_CS"/>
</dbReference>
<accession>A0A495XNC1</accession>
<dbReference type="AlphaFoldDB" id="A0A495XNC1"/>
<comment type="similarity">
    <text evidence="1 2">Belongs to the enoyl-CoA hydratase/isomerase family.</text>
</comment>
<dbReference type="CDD" id="cd06558">
    <property type="entry name" value="crotonase-like"/>
    <property type="match status" value="1"/>
</dbReference>
<dbReference type="InterPro" id="IPR029045">
    <property type="entry name" value="ClpP/crotonase-like_dom_sf"/>
</dbReference>
<dbReference type="EMBL" id="RBXR01000001">
    <property type="protein sequence ID" value="RKT74414.1"/>
    <property type="molecule type" value="Genomic_DNA"/>
</dbReference>
<dbReference type="InterPro" id="IPR001753">
    <property type="entry name" value="Enoyl-CoA_hydra/iso"/>
</dbReference>
<dbReference type="InterPro" id="IPR014748">
    <property type="entry name" value="Enoyl-CoA_hydra_C"/>
</dbReference>
<evidence type="ECO:0000256" key="1">
    <source>
        <dbReference type="ARBA" id="ARBA00005254"/>
    </source>
</evidence>
<dbReference type="RefSeq" id="WP_121229062.1">
    <property type="nucleotide sequence ID" value="NZ_JBIUBA010000003.1"/>
</dbReference>
<proteinExistence type="inferred from homology"/>
<organism evidence="3 4">
    <name type="scientific">Saccharothrix variisporea</name>
    <dbReference type="NCBI Taxonomy" id="543527"/>
    <lineage>
        <taxon>Bacteria</taxon>
        <taxon>Bacillati</taxon>
        <taxon>Actinomycetota</taxon>
        <taxon>Actinomycetes</taxon>
        <taxon>Pseudonocardiales</taxon>
        <taxon>Pseudonocardiaceae</taxon>
        <taxon>Saccharothrix</taxon>
    </lineage>
</organism>
<dbReference type="Proteomes" id="UP000272729">
    <property type="component" value="Unassembled WGS sequence"/>
</dbReference>
<sequence>MTVAGTPKSVPAKSGVLVEKRDGVLVVTINRPEVRNATDFYAARELTRALTELDTDPEVAVGIVTGAGGTFSSGKDLKAELDGRPAPEDGLTEFEPPTRVRVRKPLIAAVEGYALGGGFDLVLACDMVIAAENAVFACTEVARGFVASEGGAARLPQRVPHSVAVELLLTGEPISGVRAAEIGLANRVVPAGQALAAALDLAQRIRRNSPLAVLATKEALRERLRAEEEQAFEIQDAIFGPVLAAEDGQEGARAWVERREPVWRSRWLP</sequence>
<dbReference type="PANTHER" id="PTHR43802:SF1">
    <property type="entry name" value="IP11341P-RELATED"/>
    <property type="match status" value="1"/>
</dbReference>
<dbReference type="NCBIfam" id="NF006100">
    <property type="entry name" value="PRK08252.1"/>
    <property type="match status" value="1"/>
</dbReference>
<dbReference type="Gene3D" id="3.90.226.10">
    <property type="entry name" value="2-enoyl-CoA Hydratase, Chain A, domain 1"/>
    <property type="match status" value="1"/>
</dbReference>
<dbReference type="GO" id="GO:0003824">
    <property type="term" value="F:catalytic activity"/>
    <property type="evidence" value="ECO:0007669"/>
    <property type="project" value="InterPro"/>
</dbReference>
<comment type="caution">
    <text evidence="3">The sequence shown here is derived from an EMBL/GenBank/DDBJ whole genome shotgun (WGS) entry which is preliminary data.</text>
</comment>
<dbReference type="Gene3D" id="1.10.12.10">
    <property type="entry name" value="Lyase 2-enoyl-coa Hydratase, Chain A, domain 2"/>
    <property type="match status" value="1"/>
</dbReference>
<gene>
    <name evidence="3" type="ORF">DFJ66_7770</name>
</gene>
<dbReference type="PROSITE" id="PS00166">
    <property type="entry name" value="ENOYL_COA_HYDRATASE"/>
    <property type="match status" value="1"/>
</dbReference>
<evidence type="ECO:0000313" key="3">
    <source>
        <dbReference type="EMBL" id="RKT74414.1"/>
    </source>
</evidence>
<dbReference type="Pfam" id="PF00378">
    <property type="entry name" value="ECH_1"/>
    <property type="match status" value="1"/>
</dbReference>
<dbReference type="OrthoDB" id="4284283at2"/>
<protein>
    <submittedName>
        <fullName evidence="3">Short chain enoyl-CoA hydratase</fullName>
    </submittedName>
</protein>
<dbReference type="SUPFAM" id="SSF52096">
    <property type="entry name" value="ClpP/crotonase"/>
    <property type="match status" value="1"/>
</dbReference>
<evidence type="ECO:0000313" key="4">
    <source>
        <dbReference type="Proteomes" id="UP000272729"/>
    </source>
</evidence>
<dbReference type="PANTHER" id="PTHR43802">
    <property type="entry name" value="ENOYL-COA HYDRATASE"/>
    <property type="match status" value="1"/>
</dbReference>
<evidence type="ECO:0000256" key="2">
    <source>
        <dbReference type="RuleBase" id="RU003707"/>
    </source>
</evidence>